<evidence type="ECO:0000256" key="3">
    <source>
        <dbReference type="SAM" id="MobiDB-lite"/>
    </source>
</evidence>
<dbReference type="EMBL" id="CP002400">
    <property type="protein sequence ID" value="ADU28065.1"/>
    <property type="molecule type" value="Genomic_DNA"/>
</dbReference>
<dbReference type="HOGENOM" id="CLU_047535_1_1_9"/>
<dbReference type="KEGG" id="eha:Ethha_2572"/>
<name>E6U6J5_ETHHY</name>
<proteinExistence type="inferred from homology"/>
<feature type="region of interest" description="Disordered" evidence="3">
    <location>
        <begin position="1"/>
        <end position="25"/>
    </location>
</feature>
<sequence length="156" mass="16210">MDISSISSLGSLPAASSTLSTDDSSSTFGMSDFFTLMTKQLEYQDPLEPTDNSQFMAQMAQFSMVEQTQKLAQTAGIQAGTAMVGKDVLYTTTDASTGVSATSEGVVQAVDFSDSSTPQCYINGGWVPLTDVTRVTSTDLVSSSGSSTDTSSSTSA</sequence>
<feature type="compositionally biased region" description="Low complexity" evidence="3">
    <location>
        <begin position="16"/>
        <end position="25"/>
    </location>
</feature>
<gene>
    <name evidence="4" type="ordered locus">Ethha_2572</name>
</gene>
<dbReference type="eggNOG" id="COG1843">
    <property type="taxonomic scope" value="Bacteria"/>
</dbReference>
<accession>E6U6J5</accession>
<evidence type="ECO:0000313" key="4">
    <source>
        <dbReference type="EMBL" id="ADU28065.1"/>
    </source>
</evidence>
<reference evidence="4 5" key="1">
    <citation type="submission" date="2010-12" db="EMBL/GenBank/DDBJ databases">
        <title>Complete sequence of Ethanoligenens harbinense YUAN-3.</title>
        <authorList>
            <person name="Lucas S."/>
            <person name="Copeland A."/>
            <person name="Lapidus A."/>
            <person name="Cheng J.-F."/>
            <person name="Bruce D."/>
            <person name="Goodwin L."/>
            <person name="Pitluck S."/>
            <person name="Chertkov O."/>
            <person name="Misra M."/>
            <person name="Detter J.C."/>
            <person name="Han C."/>
            <person name="Tapia R."/>
            <person name="Land M."/>
            <person name="Hauser L."/>
            <person name="Jeffries C."/>
            <person name="Kyrpides N."/>
            <person name="Ivanova N."/>
            <person name="Mikhailova N."/>
            <person name="Wang A."/>
            <person name="Mouttaki H."/>
            <person name="He Z."/>
            <person name="Zhou J."/>
            <person name="Hemme C.L."/>
            <person name="Woyke T."/>
        </authorList>
    </citation>
    <scope>NUCLEOTIDE SEQUENCE [LARGE SCALE GENOMIC DNA]</scope>
    <source>
        <strain evidence="5">DSM 18485 / JCM 12961 / CGMCC 1.5033 / YUAN-3</strain>
    </source>
</reference>
<dbReference type="InterPro" id="IPR005648">
    <property type="entry name" value="FlgD"/>
</dbReference>
<comment type="similarity">
    <text evidence="1">Belongs to the FlgD family.</text>
</comment>
<dbReference type="RefSeq" id="WP_013486408.1">
    <property type="nucleotide sequence ID" value="NC_014828.1"/>
</dbReference>
<dbReference type="AlphaFoldDB" id="E6U6J5"/>
<dbReference type="STRING" id="663278.Ethha_2572"/>
<evidence type="ECO:0000313" key="5">
    <source>
        <dbReference type="Proteomes" id="UP000001551"/>
    </source>
</evidence>
<keyword evidence="2" id="KW-1005">Bacterial flagellum biogenesis</keyword>
<protein>
    <submittedName>
        <fullName evidence="4">Flagellar hook capping protein</fullName>
    </submittedName>
</protein>
<keyword evidence="4" id="KW-0282">Flagellum</keyword>
<keyword evidence="4" id="KW-0969">Cilium</keyword>
<feature type="compositionally biased region" description="Polar residues" evidence="3">
    <location>
        <begin position="1"/>
        <end position="10"/>
    </location>
</feature>
<dbReference type="Pfam" id="PF03963">
    <property type="entry name" value="FlgD"/>
    <property type="match status" value="1"/>
</dbReference>
<keyword evidence="4" id="KW-0966">Cell projection</keyword>
<evidence type="ECO:0000256" key="2">
    <source>
        <dbReference type="ARBA" id="ARBA00022795"/>
    </source>
</evidence>
<organism evidence="4 5">
    <name type="scientific">Ethanoligenens harbinense (strain DSM 18485 / JCM 12961 / CGMCC 1.5033 / YUAN-3)</name>
    <dbReference type="NCBI Taxonomy" id="663278"/>
    <lineage>
        <taxon>Bacteria</taxon>
        <taxon>Bacillati</taxon>
        <taxon>Bacillota</taxon>
        <taxon>Clostridia</taxon>
        <taxon>Eubacteriales</taxon>
        <taxon>Oscillospiraceae</taxon>
        <taxon>Ethanoligenens</taxon>
    </lineage>
</organism>
<dbReference type="Proteomes" id="UP000001551">
    <property type="component" value="Chromosome"/>
</dbReference>
<dbReference type="GO" id="GO:0044781">
    <property type="term" value="P:bacterial-type flagellum organization"/>
    <property type="evidence" value="ECO:0007669"/>
    <property type="project" value="UniProtKB-KW"/>
</dbReference>
<keyword evidence="5" id="KW-1185">Reference proteome</keyword>
<evidence type="ECO:0000256" key="1">
    <source>
        <dbReference type="ARBA" id="ARBA00010577"/>
    </source>
</evidence>